<dbReference type="GO" id="GO:0016787">
    <property type="term" value="F:hydrolase activity"/>
    <property type="evidence" value="ECO:0007669"/>
    <property type="project" value="UniProtKB-KW"/>
</dbReference>
<dbReference type="GO" id="GO:0005524">
    <property type="term" value="F:ATP binding"/>
    <property type="evidence" value="ECO:0007669"/>
    <property type="project" value="UniProtKB-KW"/>
</dbReference>
<evidence type="ECO:0000256" key="2">
    <source>
        <dbReference type="ARBA" id="ARBA00022801"/>
    </source>
</evidence>
<dbReference type="Proteomes" id="UP000198724">
    <property type="component" value="Unassembled WGS sequence"/>
</dbReference>
<keyword evidence="6" id="KW-1185">Reference proteome</keyword>
<sequence length="244" mass="26204">MPQAAPLPSLFLSPLGDSAVVLQFGEEINLAIHARILAVTHLLELQPFRGLVDFVPAFTTLTVYYDPWELSQQGTVDAYSEVVRHLEILVEQAAVAAVVPSRVVEIPVVYGGTFGPDLQEVAEYAGLSTGEVIRIHSQGSYQVYMIGFAPGFPYLGGMDARIAAPRKAKPRGSIPAGSVGIAGAQTGVYSISTPGGWQLIGRTPLRLFDPSRQEPSLLQAGDKVRFVPITEAEYLSGKEARAWG</sequence>
<keyword evidence="3" id="KW-0067">ATP-binding</keyword>
<evidence type="ECO:0000313" key="5">
    <source>
        <dbReference type="EMBL" id="SFG03175.1"/>
    </source>
</evidence>
<keyword evidence="1" id="KW-0547">Nucleotide-binding</keyword>
<dbReference type="InterPro" id="IPR010016">
    <property type="entry name" value="PxpB"/>
</dbReference>
<gene>
    <name evidence="5" type="ORF">SAMN05421739_101732</name>
</gene>
<organism evidence="5 6">
    <name type="scientific">Pontibacter chinhatensis</name>
    <dbReference type="NCBI Taxonomy" id="1436961"/>
    <lineage>
        <taxon>Bacteria</taxon>
        <taxon>Pseudomonadati</taxon>
        <taxon>Bacteroidota</taxon>
        <taxon>Cytophagia</taxon>
        <taxon>Cytophagales</taxon>
        <taxon>Hymenobacteraceae</taxon>
        <taxon>Pontibacter</taxon>
    </lineage>
</organism>
<dbReference type="NCBIfam" id="TIGR00370">
    <property type="entry name" value="5-oxoprolinase subunit PxpB"/>
    <property type="match status" value="1"/>
</dbReference>
<name>A0A1I2NGW7_9BACT</name>
<keyword evidence="2" id="KW-0378">Hydrolase</keyword>
<dbReference type="SUPFAM" id="SSF160467">
    <property type="entry name" value="PH0987 N-terminal domain-like"/>
    <property type="match status" value="1"/>
</dbReference>
<dbReference type="STRING" id="1436961.SAMN05421739_101732"/>
<dbReference type="InterPro" id="IPR029000">
    <property type="entry name" value="Cyclophilin-like_dom_sf"/>
</dbReference>
<dbReference type="Gene3D" id="3.30.1360.40">
    <property type="match status" value="1"/>
</dbReference>
<feature type="domain" description="Carboxyltransferase" evidence="4">
    <location>
        <begin position="10"/>
        <end position="218"/>
    </location>
</feature>
<dbReference type="Gene3D" id="2.40.100.10">
    <property type="entry name" value="Cyclophilin-like"/>
    <property type="match status" value="1"/>
</dbReference>
<dbReference type="SMART" id="SM00796">
    <property type="entry name" value="AHS1"/>
    <property type="match status" value="1"/>
</dbReference>
<dbReference type="InterPro" id="IPR003833">
    <property type="entry name" value="CT_C_D"/>
</dbReference>
<dbReference type="PANTHER" id="PTHR34698:SF2">
    <property type="entry name" value="5-OXOPROLINASE SUBUNIT B"/>
    <property type="match status" value="1"/>
</dbReference>
<dbReference type="PANTHER" id="PTHR34698">
    <property type="entry name" value="5-OXOPROLINASE SUBUNIT B"/>
    <property type="match status" value="1"/>
</dbReference>
<accession>A0A1I2NGW7</accession>
<dbReference type="AlphaFoldDB" id="A0A1I2NGW7"/>
<dbReference type="OrthoDB" id="9778567at2"/>
<protein>
    <submittedName>
        <fullName evidence="5">Inhibitor of KinA</fullName>
    </submittedName>
</protein>
<reference evidence="6" key="1">
    <citation type="submission" date="2016-10" db="EMBL/GenBank/DDBJ databases">
        <authorList>
            <person name="Varghese N."/>
            <person name="Submissions S."/>
        </authorList>
    </citation>
    <scope>NUCLEOTIDE SEQUENCE [LARGE SCALE GENOMIC DNA]</scope>
    <source>
        <strain evidence="6">LP51</strain>
    </source>
</reference>
<evidence type="ECO:0000256" key="1">
    <source>
        <dbReference type="ARBA" id="ARBA00022741"/>
    </source>
</evidence>
<evidence type="ECO:0000259" key="4">
    <source>
        <dbReference type="SMART" id="SM00796"/>
    </source>
</evidence>
<evidence type="ECO:0000313" key="6">
    <source>
        <dbReference type="Proteomes" id="UP000198724"/>
    </source>
</evidence>
<dbReference type="RefSeq" id="WP_092099091.1">
    <property type="nucleotide sequence ID" value="NZ_FOOT01000001.1"/>
</dbReference>
<evidence type="ECO:0000256" key="3">
    <source>
        <dbReference type="ARBA" id="ARBA00022840"/>
    </source>
</evidence>
<dbReference type="Pfam" id="PF02682">
    <property type="entry name" value="CT_C_D"/>
    <property type="match status" value="1"/>
</dbReference>
<dbReference type="SUPFAM" id="SSF50891">
    <property type="entry name" value="Cyclophilin-like"/>
    <property type="match status" value="1"/>
</dbReference>
<dbReference type="EMBL" id="FOOT01000001">
    <property type="protein sequence ID" value="SFG03175.1"/>
    <property type="molecule type" value="Genomic_DNA"/>
</dbReference>
<proteinExistence type="predicted"/>